<comment type="caution">
    <text evidence="1">The sequence shown here is derived from an EMBL/GenBank/DDBJ whole genome shotgun (WGS) entry which is preliminary data.</text>
</comment>
<dbReference type="Proteomes" id="UP000663823">
    <property type="component" value="Unassembled WGS sequence"/>
</dbReference>
<evidence type="ECO:0000313" key="1">
    <source>
        <dbReference type="EMBL" id="CAF1487221.1"/>
    </source>
</evidence>
<sequence>VGLLIRVRPPNHCTRRIVGSSYIKVYASEPCIADRFQESERGSGSYLLCPPGTMNDGSERSRKECMTCIKKNSTNYCLRAPLIEISMIDVQKFRSSNFLS</sequence>
<feature type="non-terminal residue" evidence="1">
    <location>
        <position position="1"/>
    </location>
</feature>
<dbReference type="OrthoDB" id="10561011at2759"/>
<dbReference type="EMBL" id="CAJOAX010017598">
    <property type="protein sequence ID" value="CAF4174532.1"/>
    <property type="molecule type" value="Genomic_DNA"/>
</dbReference>
<evidence type="ECO:0000313" key="3">
    <source>
        <dbReference type="Proteomes" id="UP000663882"/>
    </source>
</evidence>
<dbReference type="AlphaFoldDB" id="A0A815SCS4"/>
<name>A0A815SCS4_9BILA</name>
<evidence type="ECO:0000313" key="2">
    <source>
        <dbReference type="EMBL" id="CAF4174532.1"/>
    </source>
</evidence>
<accession>A0A815SCS4</accession>
<protein>
    <submittedName>
        <fullName evidence="1">Uncharacterized protein</fullName>
    </submittedName>
</protein>
<dbReference type="Proteomes" id="UP000663882">
    <property type="component" value="Unassembled WGS sequence"/>
</dbReference>
<gene>
    <name evidence="2" type="ORF">OTI717_LOCUS37370</name>
    <name evidence="1" type="ORF">RFH988_LOCUS38250</name>
</gene>
<organism evidence="1 3">
    <name type="scientific">Rotaria sordida</name>
    <dbReference type="NCBI Taxonomy" id="392033"/>
    <lineage>
        <taxon>Eukaryota</taxon>
        <taxon>Metazoa</taxon>
        <taxon>Spiralia</taxon>
        <taxon>Gnathifera</taxon>
        <taxon>Rotifera</taxon>
        <taxon>Eurotatoria</taxon>
        <taxon>Bdelloidea</taxon>
        <taxon>Philodinida</taxon>
        <taxon>Philodinidae</taxon>
        <taxon>Rotaria</taxon>
    </lineage>
</organism>
<dbReference type="EMBL" id="CAJNOO010008913">
    <property type="protein sequence ID" value="CAF1487221.1"/>
    <property type="molecule type" value="Genomic_DNA"/>
</dbReference>
<proteinExistence type="predicted"/>
<reference evidence="1" key="1">
    <citation type="submission" date="2021-02" db="EMBL/GenBank/DDBJ databases">
        <authorList>
            <person name="Nowell W R."/>
        </authorList>
    </citation>
    <scope>NUCLEOTIDE SEQUENCE</scope>
</reference>